<evidence type="ECO:0000313" key="3">
    <source>
        <dbReference type="Proteomes" id="UP000249610"/>
    </source>
</evidence>
<proteinExistence type="predicted"/>
<dbReference type="RefSeq" id="WP_111611476.1">
    <property type="nucleotide sequence ID" value="NZ_QLLK01000005.1"/>
</dbReference>
<accession>A0A327PF91</accession>
<gene>
    <name evidence="2" type="ORF">LV83_02124</name>
</gene>
<dbReference type="Proteomes" id="UP000249610">
    <property type="component" value="Unassembled WGS sequence"/>
</dbReference>
<protein>
    <submittedName>
        <fullName evidence="2">Uncharacterized protein</fullName>
    </submittedName>
</protein>
<dbReference type="EMBL" id="QLLK01000005">
    <property type="protein sequence ID" value="RAI90117.1"/>
    <property type="molecule type" value="Genomic_DNA"/>
</dbReference>
<comment type="caution">
    <text evidence="2">The sequence shown here is derived from an EMBL/GenBank/DDBJ whole genome shotgun (WGS) entry which is preliminary data.</text>
</comment>
<reference evidence="2 3" key="1">
    <citation type="submission" date="2018-06" db="EMBL/GenBank/DDBJ databases">
        <title>Genomic Encyclopedia of Archaeal and Bacterial Type Strains, Phase II (KMG-II): from individual species to whole genera.</title>
        <authorList>
            <person name="Goeker M."/>
        </authorList>
    </citation>
    <scope>NUCLEOTIDE SEQUENCE [LARGE SCALE GENOMIC DNA]</scope>
    <source>
        <strain evidence="2 3">DSM 23446</strain>
    </source>
</reference>
<name>A0A327PF91_9BACT</name>
<feature type="region of interest" description="Disordered" evidence="1">
    <location>
        <begin position="1"/>
        <end position="24"/>
    </location>
</feature>
<keyword evidence="3" id="KW-1185">Reference proteome</keyword>
<dbReference type="AlphaFoldDB" id="A0A327PF91"/>
<sequence length="581" mass="64698">MSYLNSPRLTFSGQFQADPSTVNNDPTHFNNVSFRPEYQQYTEGKNANGWWNPDGTGNWRFLGCTVKSVTYLDGTSTFHHADDPIIGMSIMDSDSKVCGKIVDLDSQQQGVSALWGLIVRLVSGEKDLFKADYEVAAFTNLWFTRSLDQTHDGAASATYQSILKNITWDLEESNSRYLKELFGCSPDQLSIQFTVDRYNGDHTSPQFTLGRIVGSIGPSTTSEPKHFTVGRQFFPTNSSISCYASAVLDSQVKCLSLDLSNSFQFDVDKATGHVVLAQHNKLILAVDKGATNYPDYEFLANIPYHEPDWYLGSSGVCSIPLSETQFELAEKYPLVIVTPNNPNDPDLIASTKQSTPVFQEFKEYVCADYPVFYLNPGESCEAQLYASSLGKPLPNRSVSFARNINALGPNPPVIGVPVEAIDFPETLTTDAEGKLSLPVKAGDPGNPRSYIDGQVYGIAYNLSNTYFSNCNQNNFISLLVFDSVEQTKIDNPTWSDLQPTMQQYANLYPLMSKGIFNLADQEVVDKNAEILKFVFGKEKSDPNYMPVTRDLSRDKQQMILNYLDGILSQTGKKDEITYKKL</sequence>
<evidence type="ECO:0000313" key="2">
    <source>
        <dbReference type="EMBL" id="RAI90117.1"/>
    </source>
</evidence>
<evidence type="ECO:0000256" key="1">
    <source>
        <dbReference type="SAM" id="MobiDB-lite"/>
    </source>
</evidence>
<organism evidence="2 3">
    <name type="scientific">Algoriphagus yeomjeoni</name>
    <dbReference type="NCBI Taxonomy" id="291403"/>
    <lineage>
        <taxon>Bacteria</taxon>
        <taxon>Pseudomonadati</taxon>
        <taxon>Bacteroidota</taxon>
        <taxon>Cytophagia</taxon>
        <taxon>Cytophagales</taxon>
        <taxon>Cyclobacteriaceae</taxon>
        <taxon>Algoriphagus</taxon>
    </lineage>
</organism>
<dbReference type="OrthoDB" id="9800162at2"/>